<evidence type="ECO:0000313" key="1">
    <source>
        <dbReference type="EMBL" id="KAE8147249.1"/>
    </source>
</evidence>
<keyword evidence="2" id="KW-1185">Reference proteome</keyword>
<accession>A0A5N6TMB0</accession>
<organism evidence="1 2">
    <name type="scientific">Aspergillus avenaceus</name>
    <dbReference type="NCBI Taxonomy" id="36643"/>
    <lineage>
        <taxon>Eukaryota</taxon>
        <taxon>Fungi</taxon>
        <taxon>Dikarya</taxon>
        <taxon>Ascomycota</taxon>
        <taxon>Pezizomycotina</taxon>
        <taxon>Eurotiomycetes</taxon>
        <taxon>Eurotiomycetidae</taxon>
        <taxon>Eurotiales</taxon>
        <taxon>Aspergillaceae</taxon>
        <taxon>Aspergillus</taxon>
        <taxon>Aspergillus subgen. Circumdati</taxon>
    </lineage>
</organism>
<dbReference type="AlphaFoldDB" id="A0A5N6TMB0"/>
<gene>
    <name evidence="1" type="ORF">BDV25DRAFT_36220</name>
</gene>
<dbReference type="Proteomes" id="UP000325780">
    <property type="component" value="Unassembled WGS sequence"/>
</dbReference>
<proteinExistence type="predicted"/>
<protein>
    <submittedName>
        <fullName evidence="1">Uncharacterized protein</fullName>
    </submittedName>
</protein>
<evidence type="ECO:0000313" key="2">
    <source>
        <dbReference type="Proteomes" id="UP000325780"/>
    </source>
</evidence>
<name>A0A5N6TMB0_ASPAV</name>
<reference evidence="1 2" key="1">
    <citation type="submission" date="2019-04" db="EMBL/GenBank/DDBJ databases">
        <title>Friends and foes A comparative genomics study of 23 Aspergillus species from section Flavi.</title>
        <authorList>
            <consortium name="DOE Joint Genome Institute"/>
            <person name="Kjaerbolling I."/>
            <person name="Vesth T."/>
            <person name="Frisvad J.C."/>
            <person name="Nybo J.L."/>
            <person name="Theobald S."/>
            <person name="Kildgaard S."/>
            <person name="Isbrandt T."/>
            <person name="Kuo A."/>
            <person name="Sato A."/>
            <person name="Lyhne E.K."/>
            <person name="Kogle M.E."/>
            <person name="Wiebenga A."/>
            <person name="Kun R.S."/>
            <person name="Lubbers R.J."/>
            <person name="Makela M.R."/>
            <person name="Barry K."/>
            <person name="Chovatia M."/>
            <person name="Clum A."/>
            <person name="Daum C."/>
            <person name="Haridas S."/>
            <person name="He G."/>
            <person name="LaButti K."/>
            <person name="Lipzen A."/>
            <person name="Mondo S."/>
            <person name="Riley R."/>
            <person name="Salamov A."/>
            <person name="Simmons B.A."/>
            <person name="Magnuson J.K."/>
            <person name="Henrissat B."/>
            <person name="Mortensen U.H."/>
            <person name="Larsen T.O."/>
            <person name="Devries R.P."/>
            <person name="Grigoriev I.V."/>
            <person name="Machida M."/>
            <person name="Baker S.E."/>
            <person name="Andersen M.R."/>
        </authorList>
    </citation>
    <scope>NUCLEOTIDE SEQUENCE [LARGE SCALE GENOMIC DNA]</scope>
    <source>
        <strain evidence="1 2">IBT 18842</strain>
    </source>
</reference>
<sequence>MDMLVWLSLAPTGHPLQDRASRERSLVAPASTYVPLVIPHTPVTLNISRYGFGLKGSHESRNSCFRITLGRDHPGR</sequence>
<dbReference type="EMBL" id="ML742217">
    <property type="protein sequence ID" value="KAE8147249.1"/>
    <property type="molecule type" value="Genomic_DNA"/>
</dbReference>